<evidence type="ECO:0000313" key="1">
    <source>
        <dbReference type="EMBL" id="MFB9737584.1"/>
    </source>
</evidence>
<dbReference type="EMBL" id="JBHMAR010000030">
    <property type="protein sequence ID" value="MFB9737584.1"/>
    <property type="molecule type" value="Genomic_DNA"/>
</dbReference>
<name>A0ABV5VIC5_9ACTN</name>
<proteinExistence type="predicted"/>
<evidence type="ECO:0000313" key="2">
    <source>
        <dbReference type="Proteomes" id="UP001589703"/>
    </source>
</evidence>
<keyword evidence="2" id="KW-1185">Reference proteome</keyword>
<dbReference type="NCBIfam" id="NF038154">
    <property type="entry name" value="lanthi_III_a"/>
    <property type="match status" value="1"/>
</dbReference>
<dbReference type="Proteomes" id="UP001589703">
    <property type="component" value="Unassembled WGS sequence"/>
</dbReference>
<reference evidence="1 2" key="1">
    <citation type="submission" date="2024-09" db="EMBL/GenBank/DDBJ databases">
        <authorList>
            <person name="Sun Q."/>
            <person name="Mori K."/>
        </authorList>
    </citation>
    <scope>NUCLEOTIDE SEQUENCE [LARGE SCALE GENOMIC DNA]</scope>
    <source>
        <strain evidence="1 2">JCM 10918</strain>
    </source>
</reference>
<accession>A0ABV5VIC5</accession>
<protein>
    <submittedName>
        <fullName evidence="1">Class III lanthipeptide</fullName>
    </submittedName>
</protein>
<dbReference type="RefSeq" id="WP_247465822.1">
    <property type="nucleotide sequence ID" value="NZ_JBHMAR010000030.1"/>
</dbReference>
<comment type="caution">
    <text evidence="1">The sequence shown here is derived from an EMBL/GenBank/DDBJ whole genome shotgun (WGS) entry which is preliminary data.</text>
</comment>
<gene>
    <name evidence="1" type="ORF">ACFFRO_20985</name>
</gene>
<organism evidence="1 2">
    <name type="scientific">Streptomyces thermocoprophilus</name>
    <dbReference type="NCBI Taxonomy" id="78356"/>
    <lineage>
        <taxon>Bacteria</taxon>
        <taxon>Bacillati</taxon>
        <taxon>Actinomycetota</taxon>
        <taxon>Actinomycetes</taxon>
        <taxon>Kitasatosporales</taxon>
        <taxon>Streptomycetaceae</taxon>
        <taxon>Streptomyces</taxon>
    </lineage>
</organism>
<sequence>MANVLDLQGLDVPAAEAELLGSTISNGC</sequence>